<dbReference type="PROSITE" id="PS50920">
    <property type="entry name" value="SOLCAR"/>
    <property type="match status" value="1"/>
</dbReference>
<accession>A0A9N9MHJ9</accession>
<dbReference type="InterPro" id="IPR023395">
    <property type="entry name" value="MCP_dom_sf"/>
</dbReference>
<dbReference type="AlphaFoldDB" id="A0A9N9MHJ9"/>
<keyword evidence="12" id="KW-1185">Reference proteome</keyword>
<gene>
    <name evidence="11" type="ORF">CEUTPL_LOCUS3952</name>
</gene>
<dbReference type="OrthoDB" id="10253709at2759"/>
<evidence type="ECO:0008006" key="13">
    <source>
        <dbReference type="Google" id="ProtNLM"/>
    </source>
</evidence>
<evidence type="ECO:0000256" key="8">
    <source>
        <dbReference type="ARBA" id="ARBA00023136"/>
    </source>
</evidence>
<evidence type="ECO:0000256" key="3">
    <source>
        <dbReference type="ARBA" id="ARBA00022692"/>
    </source>
</evidence>
<dbReference type="Gene3D" id="1.50.40.10">
    <property type="entry name" value="Mitochondrial carrier domain"/>
    <property type="match status" value="1"/>
</dbReference>
<evidence type="ECO:0000256" key="5">
    <source>
        <dbReference type="ARBA" id="ARBA00022787"/>
    </source>
</evidence>
<evidence type="ECO:0000256" key="4">
    <source>
        <dbReference type="ARBA" id="ARBA00022737"/>
    </source>
</evidence>
<dbReference type="Proteomes" id="UP001152799">
    <property type="component" value="Chromosome 13"/>
</dbReference>
<comment type="similarity">
    <text evidence="2 10">Belongs to the mitochondrial carrier (TC 2.A.29) family.</text>
</comment>
<protein>
    <recommendedName>
        <fullName evidence="13">Mitochondrial carrier homolog 2</fullName>
    </recommendedName>
</protein>
<dbReference type="InterPro" id="IPR018108">
    <property type="entry name" value="MCP_transmembrane"/>
</dbReference>
<keyword evidence="8 9" id="KW-0472">Membrane</keyword>
<evidence type="ECO:0000313" key="12">
    <source>
        <dbReference type="Proteomes" id="UP001152799"/>
    </source>
</evidence>
<reference evidence="11" key="1">
    <citation type="submission" date="2022-01" db="EMBL/GenBank/DDBJ databases">
        <authorList>
            <person name="King R."/>
        </authorList>
    </citation>
    <scope>NUCLEOTIDE SEQUENCE</scope>
</reference>
<keyword evidence="7" id="KW-0496">Mitochondrion</keyword>
<dbReference type="Pfam" id="PF00153">
    <property type="entry name" value="Mito_carr"/>
    <property type="match status" value="2"/>
</dbReference>
<keyword evidence="5" id="KW-1000">Mitochondrion outer membrane</keyword>
<keyword evidence="6" id="KW-1133">Transmembrane helix</keyword>
<proteinExistence type="inferred from homology"/>
<sequence length="318" mass="35490">MSNPEIMFHNNESRWANVGLRALVSTAAHPFEYAKVLIQIGYEPIPPRAATNIFGKPTLKLPNIFEYVKHIRSVDGFGGLYVGLAPKLCGNVLSSIVAQRCTDYLLLPENQDLEFEEEETEETRKKKCVAAMKCDVMSRTAAILISQPFHVITVRMMAQFVGKETKYVGVFGSIKEIYQQNGVLGFFSGLVPRVLGDILAIILAGGLTYTVNRYLVEDKEFKVFTAASMNFIATAVMYPFQVVSHCMAVTNSGLLIGSPTYMPHYNSWIDCWMDLAKTNQLKRGSSLLMRYYSGPHVVVAGKMLPVTVDQTLYPSFRS</sequence>
<evidence type="ECO:0000256" key="7">
    <source>
        <dbReference type="ARBA" id="ARBA00023128"/>
    </source>
</evidence>
<dbReference type="SUPFAM" id="SSF103506">
    <property type="entry name" value="Mitochondrial carrier"/>
    <property type="match status" value="1"/>
</dbReference>
<evidence type="ECO:0000256" key="10">
    <source>
        <dbReference type="RuleBase" id="RU000488"/>
    </source>
</evidence>
<dbReference type="EMBL" id="OU892289">
    <property type="protein sequence ID" value="CAG9763287.1"/>
    <property type="molecule type" value="Genomic_DNA"/>
</dbReference>
<evidence type="ECO:0000256" key="2">
    <source>
        <dbReference type="ARBA" id="ARBA00006375"/>
    </source>
</evidence>
<feature type="repeat" description="Solcar" evidence="9">
    <location>
        <begin position="126"/>
        <end position="214"/>
    </location>
</feature>
<organism evidence="11 12">
    <name type="scientific">Ceutorhynchus assimilis</name>
    <name type="common">cabbage seed weevil</name>
    <dbReference type="NCBI Taxonomy" id="467358"/>
    <lineage>
        <taxon>Eukaryota</taxon>
        <taxon>Metazoa</taxon>
        <taxon>Ecdysozoa</taxon>
        <taxon>Arthropoda</taxon>
        <taxon>Hexapoda</taxon>
        <taxon>Insecta</taxon>
        <taxon>Pterygota</taxon>
        <taxon>Neoptera</taxon>
        <taxon>Endopterygota</taxon>
        <taxon>Coleoptera</taxon>
        <taxon>Polyphaga</taxon>
        <taxon>Cucujiformia</taxon>
        <taxon>Curculionidae</taxon>
        <taxon>Ceutorhynchinae</taxon>
        <taxon>Ceutorhynchus</taxon>
    </lineage>
</organism>
<evidence type="ECO:0000256" key="1">
    <source>
        <dbReference type="ARBA" id="ARBA00004374"/>
    </source>
</evidence>
<keyword evidence="3 9" id="KW-0812">Transmembrane</keyword>
<evidence type="ECO:0000313" key="11">
    <source>
        <dbReference type="EMBL" id="CAG9763287.1"/>
    </source>
</evidence>
<keyword evidence="10" id="KW-0813">Transport</keyword>
<name>A0A9N9MHJ9_9CUCU</name>
<dbReference type="GO" id="GO:0005741">
    <property type="term" value="C:mitochondrial outer membrane"/>
    <property type="evidence" value="ECO:0007669"/>
    <property type="project" value="UniProtKB-SubCell"/>
</dbReference>
<evidence type="ECO:0000256" key="6">
    <source>
        <dbReference type="ARBA" id="ARBA00022989"/>
    </source>
</evidence>
<dbReference type="PANTHER" id="PTHR10780:SF18">
    <property type="entry name" value="LD43650P"/>
    <property type="match status" value="1"/>
</dbReference>
<dbReference type="PANTHER" id="PTHR10780">
    <property type="entry name" value="MITOCHONDRIAL CARRIER HOMOLOG"/>
    <property type="match status" value="1"/>
</dbReference>
<evidence type="ECO:0000256" key="9">
    <source>
        <dbReference type="PROSITE-ProRule" id="PRU00282"/>
    </source>
</evidence>
<comment type="subcellular location">
    <subcellularLocation>
        <location evidence="1">Mitochondrion outer membrane</location>
        <topology evidence="1">Multi-pass membrane protein</topology>
    </subcellularLocation>
</comment>
<keyword evidence="4" id="KW-0677">Repeat</keyword>